<accession>A0A177B0V6</accession>
<feature type="transmembrane region" description="Helical" evidence="6">
    <location>
        <begin position="275"/>
        <end position="299"/>
    </location>
</feature>
<reference evidence="7 8" key="1">
    <citation type="submission" date="2016-04" db="EMBL/GenBank/DDBJ databases">
        <title>The genome of Intoshia linei affirms orthonectids as highly simplified spiralians.</title>
        <authorList>
            <person name="Mikhailov K.V."/>
            <person name="Slusarev G.S."/>
            <person name="Nikitin M.A."/>
            <person name="Logacheva M.D."/>
            <person name="Penin A."/>
            <person name="Aleoshin V."/>
            <person name="Panchin Y.V."/>
        </authorList>
    </citation>
    <scope>NUCLEOTIDE SEQUENCE [LARGE SCALE GENOMIC DNA]</scope>
    <source>
        <strain evidence="7">Intl2013</strain>
        <tissue evidence="7">Whole animal</tissue>
    </source>
</reference>
<keyword evidence="3 6" id="KW-0812">Transmembrane</keyword>
<comment type="caution">
    <text evidence="7">The sequence shown here is derived from an EMBL/GenBank/DDBJ whole genome shotgun (WGS) entry which is preliminary data.</text>
</comment>
<feature type="transmembrane region" description="Helical" evidence="6">
    <location>
        <begin position="78"/>
        <end position="100"/>
    </location>
</feature>
<dbReference type="SUPFAM" id="SSF48652">
    <property type="entry name" value="Tetraspanin"/>
    <property type="match status" value="1"/>
</dbReference>
<dbReference type="InterPro" id="IPR018499">
    <property type="entry name" value="Tetraspanin/Peripherin"/>
</dbReference>
<dbReference type="Gene3D" id="1.10.1450.10">
    <property type="entry name" value="Tetraspanin"/>
    <property type="match status" value="1"/>
</dbReference>
<evidence type="ECO:0000313" key="8">
    <source>
        <dbReference type="Proteomes" id="UP000078046"/>
    </source>
</evidence>
<dbReference type="OrthoDB" id="6279736at2759"/>
<dbReference type="AlphaFoldDB" id="A0A177B0V6"/>
<evidence type="ECO:0000256" key="5">
    <source>
        <dbReference type="ARBA" id="ARBA00023136"/>
    </source>
</evidence>
<evidence type="ECO:0000256" key="6">
    <source>
        <dbReference type="RuleBase" id="RU361218"/>
    </source>
</evidence>
<comment type="similarity">
    <text evidence="2 6">Belongs to the tetraspanin (TM4SF) family.</text>
</comment>
<dbReference type="Proteomes" id="UP000078046">
    <property type="component" value="Unassembled WGS sequence"/>
</dbReference>
<protein>
    <recommendedName>
        <fullName evidence="6">Tetraspanin</fullName>
    </recommendedName>
</protein>
<dbReference type="InterPro" id="IPR008952">
    <property type="entry name" value="Tetraspanin_EC2_sf"/>
</dbReference>
<dbReference type="PANTHER" id="PTHR19282:SF551">
    <property type="entry name" value="RE08073P-RELATED"/>
    <property type="match status" value="1"/>
</dbReference>
<keyword evidence="5 6" id="KW-0472">Membrane</keyword>
<organism evidence="7 8">
    <name type="scientific">Intoshia linei</name>
    <dbReference type="NCBI Taxonomy" id="1819745"/>
    <lineage>
        <taxon>Eukaryota</taxon>
        <taxon>Metazoa</taxon>
        <taxon>Spiralia</taxon>
        <taxon>Lophotrochozoa</taxon>
        <taxon>Mesozoa</taxon>
        <taxon>Orthonectida</taxon>
        <taxon>Rhopaluridae</taxon>
        <taxon>Intoshia</taxon>
    </lineage>
</organism>
<feature type="transmembrane region" description="Helical" evidence="6">
    <location>
        <begin position="14"/>
        <end position="37"/>
    </location>
</feature>
<feature type="transmembrane region" description="Helical" evidence="6">
    <location>
        <begin position="107"/>
        <end position="132"/>
    </location>
</feature>
<dbReference type="Pfam" id="PF00335">
    <property type="entry name" value="Tetraspanin"/>
    <property type="match status" value="1"/>
</dbReference>
<evidence type="ECO:0000256" key="3">
    <source>
        <dbReference type="ARBA" id="ARBA00022692"/>
    </source>
</evidence>
<comment type="subcellular location">
    <subcellularLocation>
        <location evidence="1 6">Membrane</location>
        <topology evidence="1 6">Multi-pass membrane protein</topology>
    </subcellularLocation>
</comment>
<evidence type="ECO:0000256" key="2">
    <source>
        <dbReference type="ARBA" id="ARBA00006840"/>
    </source>
</evidence>
<dbReference type="EMBL" id="LWCA01000551">
    <property type="protein sequence ID" value="OAF67898.1"/>
    <property type="molecule type" value="Genomic_DNA"/>
</dbReference>
<sequence>MAQGNGLIMGLSKIIIIVINVVISLIGLAGLIFGIVFKAGLSNMIFNLILSVEQQQLLLNPKNLVGIDVSTMSEPLSIPLIIMGLFLFLTGIFGCCGICFKKKIFLILYTIIISVLVFIQIIIVIVLCVGTFTPQIKSKLVTTIKTFYHNSTTTTSFPSIVWNALMAQLKCCGVNNHTDFDGAINYNSLFPIINKTKYFPMVCCRNVTKMPSCALKPFNTTTSFANISRISKGDGLKCFGVFFQEIKKPGRFELFGGFFGCWTKLANIVSGYGPIAMGVAGSFIAIQCIIILICIYLICKHEN</sequence>
<evidence type="ECO:0000256" key="1">
    <source>
        <dbReference type="ARBA" id="ARBA00004141"/>
    </source>
</evidence>
<keyword evidence="4 6" id="KW-1133">Transmembrane helix</keyword>
<gene>
    <name evidence="7" type="ORF">A3Q56_04400</name>
</gene>
<dbReference type="InterPro" id="IPR000301">
    <property type="entry name" value="Tetraspanin_animals"/>
</dbReference>
<dbReference type="GO" id="GO:0005886">
    <property type="term" value="C:plasma membrane"/>
    <property type="evidence" value="ECO:0007669"/>
    <property type="project" value="TreeGrafter"/>
</dbReference>
<proteinExistence type="inferred from homology"/>
<dbReference type="PIRSF" id="PIRSF002419">
    <property type="entry name" value="Tetraspanin"/>
    <property type="match status" value="1"/>
</dbReference>
<evidence type="ECO:0000313" key="7">
    <source>
        <dbReference type="EMBL" id="OAF67898.1"/>
    </source>
</evidence>
<evidence type="ECO:0000256" key="4">
    <source>
        <dbReference type="ARBA" id="ARBA00022989"/>
    </source>
</evidence>
<dbReference type="PANTHER" id="PTHR19282">
    <property type="entry name" value="TETRASPANIN"/>
    <property type="match status" value="1"/>
</dbReference>
<name>A0A177B0V6_9BILA</name>
<keyword evidence="8" id="KW-1185">Reference proteome</keyword>